<dbReference type="EMBL" id="CP006912">
    <property type="protein sequence ID" value="AHB50463.1"/>
    <property type="molecule type" value="Genomic_DNA"/>
</dbReference>
<dbReference type="STRING" id="1029756.W911_17380"/>
<evidence type="ECO:0000313" key="2">
    <source>
        <dbReference type="EMBL" id="AHB50463.1"/>
    </source>
</evidence>
<gene>
    <name evidence="2" type="ORF">W911_17380</name>
</gene>
<evidence type="ECO:0000313" key="3">
    <source>
        <dbReference type="Proteomes" id="UP000018542"/>
    </source>
</evidence>
<keyword evidence="3" id="KW-1185">Reference proteome</keyword>
<dbReference type="KEGG" id="hni:W911_17380"/>
<organism evidence="2 3">
    <name type="scientific">Hyphomicrobium nitrativorans NL23</name>
    <dbReference type="NCBI Taxonomy" id="1029756"/>
    <lineage>
        <taxon>Bacteria</taxon>
        <taxon>Pseudomonadati</taxon>
        <taxon>Pseudomonadota</taxon>
        <taxon>Alphaproteobacteria</taxon>
        <taxon>Hyphomicrobiales</taxon>
        <taxon>Hyphomicrobiaceae</taxon>
        <taxon>Hyphomicrobium</taxon>
    </lineage>
</organism>
<dbReference type="PATRIC" id="fig|1029756.8.peg.3616"/>
<name>V5SIU1_9HYPH</name>
<evidence type="ECO:0000256" key="1">
    <source>
        <dbReference type="SAM" id="SignalP"/>
    </source>
</evidence>
<dbReference type="Proteomes" id="UP000018542">
    <property type="component" value="Chromosome"/>
</dbReference>
<sequence length="152" mass="16423">MKSVHASIAAASLLCLASLLSPVHAYEDGLPGAEVFEADPGRTWLSHCEFQHDRYMVCKHGAKPVIDAISNPEQPGAPGPALQEHVREIFEKKGCTFAAPANAFRVNGIFLSFDAEKGAEIKCEGKPSALVFTPQGASFLDTLYFYFQGPPQ</sequence>
<reference evidence="2 3" key="1">
    <citation type="journal article" date="2014" name="Genome Announc.">
        <title>Complete Genome Sequence of Hyphomicrobium nitrativorans Strain NL23, a Denitrifying Bacterium Isolated from Biofilm of a Methanol-Fed Denitrification System Treating Seawater at the Montreal Biodome.</title>
        <authorList>
            <person name="Martineau C."/>
            <person name="Villeneuve C."/>
            <person name="Mauffrey F."/>
            <person name="Villemur R."/>
        </authorList>
    </citation>
    <scope>NUCLEOTIDE SEQUENCE [LARGE SCALE GENOMIC DNA]</scope>
    <source>
        <strain evidence="2">NL23</strain>
    </source>
</reference>
<accession>V5SIU1</accession>
<feature type="signal peptide" evidence="1">
    <location>
        <begin position="1"/>
        <end position="25"/>
    </location>
</feature>
<dbReference type="RefSeq" id="WP_023788764.1">
    <property type="nucleotide sequence ID" value="NC_022997.1"/>
</dbReference>
<dbReference type="HOGENOM" id="CLU_1719870_0_0_5"/>
<protein>
    <submittedName>
        <fullName evidence="2">Uncharacterized protein</fullName>
    </submittedName>
</protein>
<dbReference type="AlphaFoldDB" id="V5SIU1"/>
<proteinExistence type="predicted"/>
<feature type="chain" id="PRO_5004741651" evidence="1">
    <location>
        <begin position="26"/>
        <end position="152"/>
    </location>
</feature>
<dbReference type="OrthoDB" id="7933522at2"/>
<keyword evidence="1" id="KW-0732">Signal</keyword>